<reference evidence="2 3" key="1">
    <citation type="submission" date="2015-10" db="EMBL/GenBank/DDBJ databases">
        <authorList>
            <person name="Gilbert D.G."/>
        </authorList>
    </citation>
    <scope>NUCLEOTIDE SEQUENCE [LARGE SCALE GENOMIC DNA]</scope>
    <source>
        <strain evidence="2 3">NRRL B-16712</strain>
    </source>
</reference>
<protein>
    <submittedName>
        <fullName evidence="2">Uncharacterized protein</fullName>
    </submittedName>
</protein>
<comment type="caution">
    <text evidence="2">The sequence shown here is derived from an EMBL/GenBank/DDBJ whole genome shotgun (WGS) entry which is preliminary data.</text>
</comment>
<dbReference type="OrthoDB" id="5241899at2"/>
<feature type="transmembrane region" description="Helical" evidence="1">
    <location>
        <begin position="214"/>
        <end position="232"/>
    </location>
</feature>
<feature type="transmembrane region" description="Helical" evidence="1">
    <location>
        <begin position="295"/>
        <end position="313"/>
    </location>
</feature>
<feature type="transmembrane region" description="Helical" evidence="1">
    <location>
        <begin position="139"/>
        <end position="157"/>
    </location>
</feature>
<proteinExistence type="predicted"/>
<feature type="transmembrane region" description="Helical" evidence="1">
    <location>
        <begin position="99"/>
        <end position="119"/>
    </location>
</feature>
<feature type="transmembrane region" description="Helical" evidence="1">
    <location>
        <begin position="325"/>
        <end position="346"/>
    </location>
</feature>
<dbReference type="AlphaFoldDB" id="A0A0X3V6X9"/>
<evidence type="ECO:0000313" key="3">
    <source>
        <dbReference type="Proteomes" id="UP000053244"/>
    </source>
</evidence>
<accession>A0A0X3V6X9</accession>
<keyword evidence="3" id="KW-1185">Reference proteome</keyword>
<feature type="transmembrane region" description="Helical" evidence="1">
    <location>
        <begin position="60"/>
        <end position="78"/>
    </location>
</feature>
<feature type="transmembrane region" description="Helical" evidence="1">
    <location>
        <begin position="169"/>
        <end position="194"/>
    </location>
</feature>
<sequence length="355" mass="38066">MTTSVERPQPVEGTTAGIAAFTARERWVLLIASAWLVIGLQLDAYAHATTPELETFWTPWHGVLYSGIAASGFTLLWIMRSRLPAIPTYRSLLALPNALRIPMGGMAALLVGGGVDTLWHNIFGIEKNLEIFVSPSHELIILGMVLVAMGPALMLATSPGRTLSVGGGFLVAISALFSVLPLHIYSLHASALGFRHLGSGDDDPLVFSTDGQLVHGYLFSTVLLLAPILMIGRRWRLPIGLASALVAIPALLMHLMFDSEDAWWPQLTVAIAAPIVELLLRVANRFVKLPVTARWIALGLLAPPIVWGAVLAVGQSVTGTVGWNVHMVSGLLTFSALTGAATVLVVRSIQYLQPE</sequence>
<keyword evidence="1" id="KW-0812">Transmembrane</keyword>
<dbReference type="RefSeq" id="WP_067686071.1">
    <property type="nucleotide sequence ID" value="NZ_LLZH01000029.1"/>
</dbReference>
<evidence type="ECO:0000313" key="2">
    <source>
        <dbReference type="EMBL" id="KUL40438.1"/>
    </source>
</evidence>
<keyword evidence="1" id="KW-0472">Membrane</keyword>
<name>A0A0X3V6X9_9ACTN</name>
<dbReference type="EMBL" id="LLZH01000029">
    <property type="protein sequence ID" value="KUL40438.1"/>
    <property type="molecule type" value="Genomic_DNA"/>
</dbReference>
<organism evidence="2 3">
    <name type="scientific">Actinoplanes awajinensis subsp. mycoplanecinus</name>
    <dbReference type="NCBI Taxonomy" id="135947"/>
    <lineage>
        <taxon>Bacteria</taxon>
        <taxon>Bacillati</taxon>
        <taxon>Actinomycetota</taxon>
        <taxon>Actinomycetes</taxon>
        <taxon>Micromonosporales</taxon>
        <taxon>Micromonosporaceae</taxon>
        <taxon>Actinoplanes</taxon>
    </lineage>
</organism>
<dbReference type="Proteomes" id="UP000053244">
    <property type="component" value="Unassembled WGS sequence"/>
</dbReference>
<keyword evidence="1" id="KW-1133">Transmembrane helix</keyword>
<feature type="transmembrane region" description="Helical" evidence="1">
    <location>
        <begin position="263"/>
        <end position="283"/>
    </location>
</feature>
<feature type="transmembrane region" description="Helical" evidence="1">
    <location>
        <begin position="27"/>
        <end position="48"/>
    </location>
</feature>
<gene>
    <name evidence="2" type="ORF">ADL15_07405</name>
</gene>
<feature type="transmembrane region" description="Helical" evidence="1">
    <location>
        <begin position="239"/>
        <end position="257"/>
    </location>
</feature>
<evidence type="ECO:0000256" key="1">
    <source>
        <dbReference type="SAM" id="Phobius"/>
    </source>
</evidence>